<name>A0A1Q9EMI6_SYMMI</name>
<dbReference type="OrthoDB" id="10525408at2759"/>
<dbReference type="InterPro" id="IPR003029">
    <property type="entry name" value="S1_domain"/>
</dbReference>
<gene>
    <name evidence="2" type="ORF">AK812_SmicGene7859</name>
</gene>
<accession>A0A1Q9EMI6</accession>
<dbReference type="EMBL" id="LSRX01000113">
    <property type="protein sequence ID" value="OLQ08630.1"/>
    <property type="molecule type" value="Genomic_DNA"/>
</dbReference>
<dbReference type="GO" id="GO:0003676">
    <property type="term" value="F:nucleic acid binding"/>
    <property type="evidence" value="ECO:0007669"/>
    <property type="project" value="InterPro"/>
</dbReference>
<keyword evidence="3" id="KW-1185">Reference proteome</keyword>
<evidence type="ECO:0000259" key="1">
    <source>
        <dbReference type="PROSITE" id="PS50126"/>
    </source>
</evidence>
<dbReference type="AlphaFoldDB" id="A0A1Q9EMI6"/>
<dbReference type="SMART" id="SM00316">
    <property type="entry name" value="S1"/>
    <property type="match status" value="3"/>
</dbReference>
<dbReference type="Proteomes" id="UP000186817">
    <property type="component" value="Unassembled WGS sequence"/>
</dbReference>
<evidence type="ECO:0000313" key="3">
    <source>
        <dbReference type="Proteomes" id="UP000186817"/>
    </source>
</evidence>
<organism evidence="2 3">
    <name type="scientific">Symbiodinium microadriaticum</name>
    <name type="common">Dinoflagellate</name>
    <name type="synonym">Zooxanthella microadriatica</name>
    <dbReference type="NCBI Taxonomy" id="2951"/>
    <lineage>
        <taxon>Eukaryota</taxon>
        <taxon>Sar</taxon>
        <taxon>Alveolata</taxon>
        <taxon>Dinophyceae</taxon>
        <taxon>Suessiales</taxon>
        <taxon>Symbiodiniaceae</taxon>
        <taxon>Symbiodinium</taxon>
    </lineage>
</organism>
<evidence type="ECO:0000313" key="2">
    <source>
        <dbReference type="EMBL" id="OLQ08630.1"/>
    </source>
</evidence>
<proteinExistence type="predicted"/>
<protein>
    <recommendedName>
        <fullName evidence="1">S1 motif domain-containing protein</fullName>
    </recommendedName>
</protein>
<reference evidence="2 3" key="1">
    <citation type="submission" date="2016-02" db="EMBL/GenBank/DDBJ databases">
        <title>Genome analysis of coral dinoflagellate symbionts highlights evolutionary adaptations to a symbiotic lifestyle.</title>
        <authorList>
            <person name="Aranda M."/>
            <person name="Li Y."/>
            <person name="Liew Y.J."/>
            <person name="Baumgarten S."/>
            <person name="Simakov O."/>
            <person name="Wilson M."/>
            <person name="Piel J."/>
            <person name="Ashoor H."/>
            <person name="Bougouffa S."/>
            <person name="Bajic V.B."/>
            <person name="Ryu T."/>
            <person name="Ravasi T."/>
            <person name="Bayer T."/>
            <person name="Micklem G."/>
            <person name="Kim H."/>
            <person name="Bhak J."/>
            <person name="Lajeunesse T.C."/>
            <person name="Voolstra C.R."/>
        </authorList>
    </citation>
    <scope>NUCLEOTIDE SEQUENCE [LARGE SCALE GENOMIC DNA]</scope>
    <source>
        <strain evidence="2 3">CCMP2467</strain>
    </source>
</reference>
<sequence>MQPTSSRSLEVPPAASFGYRLRGSARSFARRPGCFNLRRTATLAGFAAGRLCFRRNSFRSSATAVDTVTDTRESCGTLEDVEDLAELIGSLLDQSSLVPSSQAQPLNQQWSLSLHLFNSMSQTMLSPDVFSSGSFNKALLFLPEVGGFFEGRGIVGQSCFACVVAAACRSSRLCLDMHCDVPCVRLGGKRKKRCQAQAGRYRPVERRELNSFEPYQLVGGRVLAVDSTGKSQEHLLVDIGATIPCSIRVHDTDDYSPGVWLQDLLLEDVQCGETPVLFGRHIPRFPWRLPRPGTLQELAAIVDVGKVLQKAIVPRGFWRRQLKVGDHLCLRVLGLHGRDVTFREVYPEEEEALHCEDVLRLGEIWTVPRRSRDDAVPAPGWPPWEAEAQRATPTPWYQAPLVLAQPTGKVLIHEEALKPGARMQVVDIVSWQQELRAVVAEAEPHGPTDRVFPGAVLVGRVSSVNAAHGVLVDLAEVCDCWIPKSSLLLPLESYKLGQALPVRIKQVRISKGQSVSDPAAVVWIAEGKGAHDAPDLLPLPRIGTYALGRVQEGEPLNLSLTHPPGARAHLPLSGPSSPPVGAWVRGYVQGVDIAPDGRAVPLLAPSASVAESLQVCFDASAQIVPERPKMPLPKFLTTGFNGEGKVTGYAHDWRLPDGTAADGLLISVGGDASPVFARTTRTLEEARKESPIGLEVNKLRVEDFLEHQGQTYAMVTGRILQHLIVGSFQKGTIVEQTATSLWRVDLGNSRTGMLSTGLGEESLKEGQEVSIRLLNTGGERRLPAVRLLDEEESWLTEGQLQEQAPAMPCTTSRLSGRVLGTATLLRDDACEAWPRGEPPLRDLYLRSDPQRVGQRVSTEDVIVALDAAPCLGVLPGAFAGDLCAGDIIPDLEVVDIRGSGASTYAAVEPPRKDVTQLEGQVLAGVLLTRQGSRWFIDVGGQFRGSPVYGVWEPGGGADSRFSEQLRSRGQQISNITVLKVKVTGNRARLILSPTARDETSLKQGEIVEVHGYGVFFEVGCRSRVLCVSENLLHPPDEYKYGQRVRRLFVHWPEGADRPQLSEGGPPIGFQAIGSPDTAEEQRQAFGVAIGDEVRGGIVEHLPYGVVLELQEALRDGFCGKDDLASPLEDYSVGDELTVQVQKVSWYGDVIVQECAT</sequence>
<comment type="caution">
    <text evidence="2">The sequence shown here is derived from an EMBL/GenBank/DDBJ whole genome shotgun (WGS) entry which is preliminary data.</text>
</comment>
<feature type="domain" description="S1 motif" evidence="1">
    <location>
        <begin position="454"/>
        <end position="507"/>
    </location>
</feature>
<dbReference type="PROSITE" id="PS50126">
    <property type="entry name" value="S1"/>
    <property type="match status" value="1"/>
</dbReference>